<organism evidence="1 2">
    <name type="scientific">Apodospora peruviana</name>
    <dbReference type="NCBI Taxonomy" id="516989"/>
    <lineage>
        <taxon>Eukaryota</taxon>
        <taxon>Fungi</taxon>
        <taxon>Dikarya</taxon>
        <taxon>Ascomycota</taxon>
        <taxon>Pezizomycotina</taxon>
        <taxon>Sordariomycetes</taxon>
        <taxon>Sordariomycetidae</taxon>
        <taxon>Sordariales</taxon>
        <taxon>Lasiosphaeriaceae</taxon>
        <taxon>Apodospora</taxon>
    </lineage>
</organism>
<reference evidence="1" key="2">
    <citation type="submission" date="2023-06" db="EMBL/GenBank/DDBJ databases">
        <authorList>
            <consortium name="Lawrence Berkeley National Laboratory"/>
            <person name="Haridas S."/>
            <person name="Hensen N."/>
            <person name="Bonometti L."/>
            <person name="Westerberg I."/>
            <person name="Brannstrom I.O."/>
            <person name="Guillou S."/>
            <person name="Cros-Aarteil S."/>
            <person name="Calhoun S."/>
            <person name="Kuo A."/>
            <person name="Mondo S."/>
            <person name="Pangilinan J."/>
            <person name="Riley R."/>
            <person name="Labutti K."/>
            <person name="Andreopoulos B."/>
            <person name="Lipzen A."/>
            <person name="Chen C."/>
            <person name="Yanf M."/>
            <person name="Daum C."/>
            <person name="Ng V."/>
            <person name="Clum A."/>
            <person name="Steindorff A."/>
            <person name="Ohm R."/>
            <person name="Martin F."/>
            <person name="Silar P."/>
            <person name="Natvig D."/>
            <person name="Lalanne C."/>
            <person name="Gautier V."/>
            <person name="Ament-Velasquez S.L."/>
            <person name="Kruys A."/>
            <person name="Hutchinson M.I."/>
            <person name="Powell A.J."/>
            <person name="Barry K."/>
            <person name="Miller A.N."/>
            <person name="Grigoriev I.V."/>
            <person name="Debuchy R."/>
            <person name="Gladieux P."/>
            <person name="Thoren M.H."/>
            <person name="Johannesson H."/>
        </authorList>
    </citation>
    <scope>NUCLEOTIDE SEQUENCE</scope>
    <source>
        <strain evidence="1">CBS 118394</strain>
    </source>
</reference>
<accession>A0AAE0M1N6</accession>
<gene>
    <name evidence="1" type="ORF">B0H66DRAFT_274210</name>
</gene>
<comment type="caution">
    <text evidence="1">The sequence shown here is derived from an EMBL/GenBank/DDBJ whole genome shotgun (WGS) entry which is preliminary data.</text>
</comment>
<sequence length="512" mass="56550">MSFGFGIGPGDIALFTGFAIKVVKALRDEGGAKTEFQIAERQCQGFLDVINELNRLDLSGIPEAFRGKMDEYSAEIVSIVGDYRKTVERYEKSMGASTDRGWLSSAPRKVQWALTAAQDLAAFRQSLSAQLDLVKLAIQASILQLVAAQANTQASSSALALTGMHHRGRAAQSPRLSLSWDSNPMRDRLFYRRLDYMTDLVYERLLTRSGVPLADRGRVRRTPDHTDLDLIQPQLPAIAEEEGTPIIPVERDQESRDDVNSGVAVAGETGHSGTSDLADDLNEYLRELNLDPLSGEEAEIANGAGSQGQDGNNIGGEDADEFFGSPSMAGQPGPKEPELTHRLLMFVSASSRFVSHVNQAWDSVPGEPEELRNLSRRLMQYSTLVEAVTQTVGIAMSKTSSLVELGWAILGESNDVLEEINEIISGLLPDQIFWGQPASKRSRIFAAVKWRFRKSRTLVVTEKMESLKSTLSIMVQLHEVQIRLAEHFNHCHHHNVSASAEERVVGRQIPWR</sequence>
<dbReference type="Proteomes" id="UP001283341">
    <property type="component" value="Unassembled WGS sequence"/>
</dbReference>
<dbReference type="EMBL" id="JAUEDM010000005">
    <property type="protein sequence ID" value="KAK3315961.1"/>
    <property type="molecule type" value="Genomic_DNA"/>
</dbReference>
<protein>
    <recommendedName>
        <fullName evidence="3">Fungal N-terminal domain-containing protein</fullName>
    </recommendedName>
</protein>
<keyword evidence="2" id="KW-1185">Reference proteome</keyword>
<proteinExistence type="predicted"/>
<dbReference type="AlphaFoldDB" id="A0AAE0M1N6"/>
<evidence type="ECO:0000313" key="1">
    <source>
        <dbReference type="EMBL" id="KAK3315961.1"/>
    </source>
</evidence>
<evidence type="ECO:0008006" key="3">
    <source>
        <dbReference type="Google" id="ProtNLM"/>
    </source>
</evidence>
<reference evidence="1" key="1">
    <citation type="journal article" date="2023" name="Mol. Phylogenet. Evol.">
        <title>Genome-scale phylogeny and comparative genomics of the fungal order Sordariales.</title>
        <authorList>
            <person name="Hensen N."/>
            <person name="Bonometti L."/>
            <person name="Westerberg I."/>
            <person name="Brannstrom I.O."/>
            <person name="Guillou S."/>
            <person name="Cros-Aarteil S."/>
            <person name="Calhoun S."/>
            <person name="Haridas S."/>
            <person name="Kuo A."/>
            <person name="Mondo S."/>
            <person name="Pangilinan J."/>
            <person name="Riley R."/>
            <person name="LaButti K."/>
            <person name="Andreopoulos B."/>
            <person name="Lipzen A."/>
            <person name="Chen C."/>
            <person name="Yan M."/>
            <person name="Daum C."/>
            <person name="Ng V."/>
            <person name="Clum A."/>
            <person name="Steindorff A."/>
            <person name="Ohm R.A."/>
            <person name="Martin F."/>
            <person name="Silar P."/>
            <person name="Natvig D.O."/>
            <person name="Lalanne C."/>
            <person name="Gautier V."/>
            <person name="Ament-Velasquez S.L."/>
            <person name="Kruys A."/>
            <person name="Hutchinson M.I."/>
            <person name="Powell A.J."/>
            <person name="Barry K."/>
            <person name="Miller A.N."/>
            <person name="Grigoriev I.V."/>
            <person name="Debuchy R."/>
            <person name="Gladieux P."/>
            <person name="Hiltunen Thoren M."/>
            <person name="Johannesson H."/>
        </authorList>
    </citation>
    <scope>NUCLEOTIDE SEQUENCE</scope>
    <source>
        <strain evidence="1">CBS 118394</strain>
    </source>
</reference>
<evidence type="ECO:0000313" key="2">
    <source>
        <dbReference type="Proteomes" id="UP001283341"/>
    </source>
</evidence>
<name>A0AAE0M1N6_9PEZI</name>
<dbReference type="PANTHER" id="PTHR38886">
    <property type="entry name" value="SESA DOMAIN-CONTAINING PROTEIN"/>
    <property type="match status" value="1"/>
</dbReference>
<dbReference type="PANTHER" id="PTHR38886:SF1">
    <property type="entry name" value="NACHT-NTPASE AND P-LOOP NTPASES N-TERMINAL DOMAIN-CONTAINING PROTEIN"/>
    <property type="match status" value="1"/>
</dbReference>